<evidence type="ECO:0000256" key="6">
    <source>
        <dbReference type="ARBA" id="ARBA00022989"/>
    </source>
</evidence>
<evidence type="ECO:0000256" key="1">
    <source>
        <dbReference type="ARBA" id="ARBA00004651"/>
    </source>
</evidence>
<feature type="transmembrane region" description="Helical" evidence="8">
    <location>
        <begin position="64"/>
        <end position="83"/>
    </location>
</feature>
<protein>
    <submittedName>
        <fullName evidence="9">Rod shape-determining protein MreD</fullName>
    </submittedName>
</protein>
<reference evidence="10" key="1">
    <citation type="journal article" date="2013" name="Genome Announc.">
        <title>First genome sequence of a syntrophic acetate-oxidizing bacterium, Tepidanaerobacter acetatoxydans strain Re1.</title>
        <authorList>
            <person name="Manzoor S."/>
            <person name="Bongcam-Rudloff E."/>
            <person name="Schnurer A."/>
            <person name="Muller B."/>
        </authorList>
    </citation>
    <scope>NUCLEOTIDE SEQUENCE [LARGE SCALE GENOMIC DNA]</scope>
    <source>
        <strain evidence="10">Re1</strain>
    </source>
</reference>
<dbReference type="OrthoDB" id="9796616at2"/>
<evidence type="ECO:0000256" key="4">
    <source>
        <dbReference type="ARBA" id="ARBA00022692"/>
    </source>
</evidence>
<evidence type="ECO:0000313" key="10">
    <source>
        <dbReference type="Proteomes" id="UP000010802"/>
    </source>
</evidence>
<dbReference type="Proteomes" id="UP000010802">
    <property type="component" value="Chromosome"/>
</dbReference>
<keyword evidence="3" id="KW-1003">Cell membrane</keyword>
<comment type="subcellular location">
    <subcellularLocation>
        <location evidence="1">Cell membrane</location>
        <topology evidence="1">Multi-pass membrane protein</topology>
    </subcellularLocation>
</comment>
<evidence type="ECO:0000256" key="8">
    <source>
        <dbReference type="SAM" id="Phobius"/>
    </source>
</evidence>
<dbReference type="PATRIC" id="fig|1209989.3.peg.1898"/>
<accession>F4LW14</accession>
<dbReference type="GO" id="GO:0008360">
    <property type="term" value="P:regulation of cell shape"/>
    <property type="evidence" value="ECO:0007669"/>
    <property type="project" value="UniProtKB-KW"/>
</dbReference>
<feature type="transmembrane region" description="Helical" evidence="8">
    <location>
        <begin position="130"/>
        <end position="150"/>
    </location>
</feature>
<evidence type="ECO:0000256" key="2">
    <source>
        <dbReference type="ARBA" id="ARBA00007776"/>
    </source>
</evidence>
<dbReference type="GO" id="GO:0005886">
    <property type="term" value="C:plasma membrane"/>
    <property type="evidence" value="ECO:0007669"/>
    <property type="project" value="UniProtKB-SubCell"/>
</dbReference>
<keyword evidence="5" id="KW-0133">Cell shape</keyword>
<keyword evidence="7 8" id="KW-0472">Membrane</keyword>
<dbReference type="RefSeq" id="WP_013778605.1">
    <property type="nucleotide sequence ID" value="NC_015519.1"/>
</dbReference>
<sequence length="167" mass="18723">MRTIVYVLVLGVLVLVQTTLSNFIGIFGVKPDLPLVFALCMAMVKNEKAGALTGLMNGFLDDILFGRFLGLNTIAKSIAGYVVGLGSRNLYKGRVVITMVLVFTGSVIFNFVFMTIAFLTGELIHPWRNFLPITVASSLINMFVSPLIYIGTYRMERFFDYYFDIKY</sequence>
<dbReference type="EMBL" id="HF563609">
    <property type="protein sequence ID" value="CCP26431.1"/>
    <property type="molecule type" value="Genomic_DNA"/>
</dbReference>
<dbReference type="NCBIfam" id="TIGR03426">
    <property type="entry name" value="shape_MreD"/>
    <property type="match status" value="1"/>
</dbReference>
<dbReference type="KEGG" id="tae:TepiRe1_1651"/>
<evidence type="ECO:0000256" key="5">
    <source>
        <dbReference type="ARBA" id="ARBA00022960"/>
    </source>
</evidence>
<name>F4LW14_TEPAE</name>
<organism evidence="9 10">
    <name type="scientific">Tepidanaerobacter acetatoxydans (strain DSM 21804 / JCM 16047 / Re1)</name>
    <dbReference type="NCBI Taxonomy" id="1209989"/>
    <lineage>
        <taxon>Bacteria</taxon>
        <taxon>Bacillati</taxon>
        <taxon>Bacillota</taxon>
        <taxon>Clostridia</taxon>
        <taxon>Thermosediminibacterales</taxon>
        <taxon>Tepidanaerobacteraceae</taxon>
        <taxon>Tepidanaerobacter</taxon>
    </lineage>
</organism>
<keyword evidence="6 8" id="KW-1133">Transmembrane helix</keyword>
<keyword evidence="10" id="KW-1185">Reference proteome</keyword>
<dbReference type="InterPro" id="IPR007227">
    <property type="entry name" value="Cell_shape_determining_MreD"/>
</dbReference>
<evidence type="ECO:0000256" key="3">
    <source>
        <dbReference type="ARBA" id="ARBA00022475"/>
    </source>
</evidence>
<feature type="transmembrane region" description="Helical" evidence="8">
    <location>
        <begin position="95"/>
        <end position="118"/>
    </location>
</feature>
<gene>
    <name evidence="9" type="ordered locus">TEPIRE1_1651</name>
</gene>
<dbReference type="STRING" id="1209989.TepRe1_1537"/>
<dbReference type="KEGG" id="tep:TepRe1_1537"/>
<keyword evidence="4 8" id="KW-0812">Transmembrane</keyword>
<dbReference type="eggNOG" id="COG2891">
    <property type="taxonomic scope" value="Bacteria"/>
</dbReference>
<comment type="similarity">
    <text evidence="2">Belongs to the MreD family.</text>
</comment>
<dbReference type="PIRSF" id="PIRSF037497">
    <property type="entry name" value="MreD_Clostridium/Treponema_prd"/>
    <property type="match status" value="1"/>
</dbReference>
<dbReference type="InterPro" id="IPR017225">
    <property type="entry name" value="Cell_shape_determin_MreD_prd"/>
</dbReference>
<proteinExistence type="inferred from homology"/>
<evidence type="ECO:0000313" key="9">
    <source>
        <dbReference type="EMBL" id="CCP26431.1"/>
    </source>
</evidence>
<dbReference type="Pfam" id="PF04093">
    <property type="entry name" value="MreD"/>
    <property type="match status" value="1"/>
</dbReference>
<dbReference type="HOGENOM" id="CLU_132534_2_0_9"/>
<dbReference type="AlphaFoldDB" id="F4LW14"/>
<accession>L0RZS8</accession>
<evidence type="ECO:0000256" key="7">
    <source>
        <dbReference type="ARBA" id="ARBA00023136"/>
    </source>
</evidence>